<accession>Q095A7</accession>
<sequence>MLTPCIGSTCDGRGGHSQHRGVLLAALRVVAPQERHLPVDEVDEDGALLLRVGTHEASEALDGASTRAAGVRQEDAREARQVEPLVRQAGGHQHADAPGTGLVQEGLARFARHLARQRGGRQAGGREPMRQQLAVVHPAREDEAQVACPRFAGHGPEDEVIAHLVLRQRLQHGRVVRGAEVGEVEGRLHGAHLGHHQHAARDEVLVLHHSQGRAQVQAQERRQPVLSLGRCRQAQPVARRAAVDDSVEGTRGDVVGLVEDEQSEALEKGVELRLVPPGQGLDDGHGDGPHLLFPRAHEACLQAQALAHVLSPLLRQIQGVDEDERRRAQARDGPHGEDALPCPAWEHRNPLGGLRQALHGLGLVVAQRHHRQLRQALGRQHPRVLEGQRQARLVRGPAQQVNGPARQHQLPLLLAEEVQRLGLRTGALAQPHQLQIGGVGKGEGPAEALQHLGRHVAHREPQPSVHPHAQRPRAHARVVRRRGRRVPHAGVLGARGNTSPVPVHFGEVFHHSCRPQ</sequence>
<dbReference type="AlphaFoldDB" id="Q095A7"/>
<evidence type="ECO:0000313" key="2">
    <source>
        <dbReference type="EMBL" id="EAU67350.1"/>
    </source>
</evidence>
<name>Q095A7_STIAD</name>
<reference evidence="2 3" key="1">
    <citation type="submission" date="2006-04" db="EMBL/GenBank/DDBJ databases">
        <authorList>
            <person name="Nierman W.C."/>
        </authorList>
    </citation>
    <scope>NUCLEOTIDE SEQUENCE [LARGE SCALE GENOMIC DNA]</scope>
    <source>
        <strain evidence="2 3">DW4/3-1</strain>
    </source>
</reference>
<dbReference type="AntiFam" id="ANF00140">
    <property type="entry name" value="Shadow ORF (opposite ResIII Domain)"/>
</dbReference>
<organism evidence="2 3">
    <name type="scientific">Stigmatella aurantiaca (strain DW4/3-1)</name>
    <dbReference type="NCBI Taxonomy" id="378806"/>
    <lineage>
        <taxon>Bacteria</taxon>
        <taxon>Pseudomonadati</taxon>
        <taxon>Myxococcota</taxon>
        <taxon>Myxococcia</taxon>
        <taxon>Myxococcales</taxon>
        <taxon>Cystobacterineae</taxon>
        <taxon>Archangiaceae</taxon>
        <taxon>Stigmatella</taxon>
    </lineage>
</organism>
<feature type="compositionally biased region" description="Basic and acidic residues" evidence="1">
    <location>
        <begin position="323"/>
        <end position="338"/>
    </location>
</feature>
<evidence type="ECO:0000313" key="3">
    <source>
        <dbReference type="Proteomes" id="UP000032702"/>
    </source>
</evidence>
<dbReference type="Proteomes" id="UP000032702">
    <property type="component" value="Unassembled WGS sequence"/>
</dbReference>
<evidence type="ECO:0000256" key="1">
    <source>
        <dbReference type="SAM" id="MobiDB-lite"/>
    </source>
</evidence>
<protein>
    <submittedName>
        <fullName evidence="2">Uncharacterized protein</fullName>
    </submittedName>
</protein>
<gene>
    <name evidence="2" type="ORF">STIAU_7074</name>
</gene>
<dbReference type="EMBL" id="AAMD01000035">
    <property type="protein sequence ID" value="EAU67350.1"/>
    <property type="molecule type" value="Genomic_DNA"/>
</dbReference>
<feature type="region of interest" description="Disordered" evidence="1">
    <location>
        <begin position="322"/>
        <end position="343"/>
    </location>
</feature>
<proteinExistence type="predicted"/>
<comment type="caution">
    <text evidence="2">The sequence shown here is derived from an EMBL/GenBank/DDBJ whole genome shotgun (WGS) entry which is preliminary data.</text>
</comment>